<keyword evidence="2" id="KW-0472">Membrane</keyword>
<protein>
    <submittedName>
        <fullName evidence="3">Uncharacterized protein</fullName>
    </submittedName>
</protein>
<accession>A0A0A9QUL7</accession>
<name>A0A0A9QUL7_ARUDO</name>
<feature type="compositionally biased region" description="Low complexity" evidence="1">
    <location>
        <begin position="74"/>
        <end position="84"/>
    </location>
</feature>
<evidence type="ECO:0000256" key="2">
    <source>
        <dbReference type="SAM" id="Phobius"/>
    </source>
</evidence>
<dbReference type="EMBL" id="GBRH01254701">
    <property type="protein sequence ID" value="JAD43194.1"/>
    <property type="molecule type" value="Transcribed_RNA"/>
</dbReference>
<evidence type="ECO:0000256" key="1">
    <source>
        <dbReference type="SAM" id="MobiDB-lite"/>
    </source>
</evidence>
<feature type="transmembrane region" description="Helical" evidence="2">
    <location>
        <begin position="156"/>
        <end position="176"/>
    </location>
</feature>
<keyword evidence="2" id="KW-0812">Transmembrane</keyword>
<feature type="region of interest" description="Disordered" evidence="1">
    <location>
        <begin position="67"/>
        <end position="87"/>
    </location>
</feature>
<dbReference type="AlphaFoldDB" id="A0A0A9QUL7"/>
<organism evidence="3">
    <name type="scientific">Arundo donax</name>
    <name type="common">Giant reed</name>
    <name type="synonym">Donax arundinaceus</name>
    <dbReference type="NCBI Taxonomy" id="35708"/>
    <lineage>
        <taxon>Eukaryota</taxon>
        <taxon>Viridiplantae</taxon>
        <taxon>Streptophyta</taxon>
        <taxon>Embryophyta</taxon>
        <taxon>Tracheophyta</taxon>
        <taxon>Spermatophyta</taxon>
        <taxon>Magnoliopsida</taxon>
        <taxon>Liliopsida</taxon>
        <taxon>Poales</taxon>
        <taxon>Poaceae</taxon>
        <taxon>PACMAD clade</taxon>
        <taxon>Arundinoideae</taxon>
        <taxon>Arundineae</taxon>
        <taxon>Arundo</taxon>
    </lineage>
</organism>
<proteinExistence type="predicted"/>
<sequence>MEPDGDDDDAYTWERHIKNLSGEQALGVGHPFHHKNCLLRVAELLHDAGNGAPGRHDVGVVHDRLSPRGRSCRARGSSAAPSRGDAGDKRKARVLRFGSRVLLVHRLGAVLLLPCRLPNFGGGAVSFAVPFHGSGVQLGALFRFLEWNCLSVIGEFALLFPFLFFSFFFWLFRFCSFPSRRGRRCRASQLGAVFLELG</sequence>
<reference evidence="3" key="2">
    <citation type="journal article" date="2015" name="Data Brief">
        <title>Shoot transcriptome of the giant reed, Arundo donax.</title>
        <authorList>
            <person name="Barrero R.A."/>
            <person name="Guerrero F.D."/>
            <person name="Moolhuijzen P."/>
            <person name="Goolsby J.A."/>
            <person name="Tidwell J."/>
            <person name="Bellgard S.E."/>
            <person name="Bellgard M.I."/>
        </authorList>
    </citation>
    <scope>NUCLEOTIDE SEQUENCE</scope>
    <source>
        <tissue evidence="3">Shoot tissue taken approximately 20 cm above the soil surface</tissue>
    </source>
</reference>
<keyword evidence="2" id="KW-1133">Transmembrane helix</keyword>
<reference evidence="3" key="1">
    <citation type="submission" date="2014-09" db="EMBL/GenBank/DDBJ databases">
        <authorList>
            <person name="Magalhaes I.L.F."/>
            <person name="Oliveira U."/>
            <person name="Santos F.R."/>
            <person name="Vidigal T.H.D.A."/>
            <person name="Brescovit A.D."/>
            <person name="Santos A.J."/>
        </authorList>
    </citation>
    <scope>NUCLEOTIDE SEQUENCE</scope>
    <source>
        <tissue evidence="3">Shoot tissue taken approximately 20 cm above the soil surface</tissue>
    </source>
</reference>
<evidence type="ECO:0000313" key="3">
    <source>
        <dbReference type="EMBL" id="JAD43194.1"/>
    </source>
</evidence>